<reference evidence="1 2" key="1">
    <citation type="journal article" date="2022" name="New Phytol.">
        <title>Ecological generalism drives hyperdiversity of secondary metabolite gene clusters in xylarialean endophytes.</title>
        <authorList>
            <person name="Franco M.E.E."/>
            <person name="Wisecaver J.H."/>
            <person name="Arnold A.E."/>
            <person name="Ju Y.M."/>
            <person name="Slot J.C."/>
            <person name="Ahrendt S."/>
            <person name="Moore L.P."/>
            <person name="Eastman K.E."/>
            <person name="Scott K."/>
            <person name="Konkel Z."/>
            <person name="Mondo S.J."/>
            <person name="Kuo A."/>
            <person name="Hayes R.D."/>
            <person name="Haridas S."/>
            <person name="Andreopoulos B."/>
            <person name="Riley R."/>
            <person name="LaButti K."/>
            <person name="Pangilinan J."/>
            <person name="Lipzen A."/>
            <person name="Amirebrahimi M."/>
            <person name="Yan J."/>
            <person name="Adam C."/>
            <person name="Keymanesh K."/>
            <person name="Ng V."/>
            <person name="Louie K."/>
            <person name="Northen T."/>
            <person name="Drula E."/>
            <person name="Henrissat B."/>
            <person name="Hsieh H.M."/>
            <person name="Youens-Clark K."/>
            <person name="Lutzoni F."/>
            <person name="Miadlikowska J."/>
            <person name="Eastwood D.C."/>
            <person name="Hamelin R.C."/>
            <person name="Grigoriev I.V."/>
            <person name="U'Ren J.M."/>
        </authorList>
    </citation>
    <scope>NUCLEOTIDE SEQUENCE [LARGE SCALE GENOMIC DNA]</scope>
    <source>
        <strain evidence="1 2">CBS 119005</strain>
    </source>
</reference>
<comment type="caution">
    <text evidence="1">The sequence shown here is derived from an EMBL/GenBank/DDBJ whole genome shotgun (WGS) entry which is preliminary data.</text>
</comment>
<accession>A0ACB9YL54</accession>
<evidence type="ECO:0000313" key="2">
    <source>
        <dbReference type="Proteomes" id="UP001497700"/>
    </source>
</evidence>
<protein>
    <submittedName>
        <fullName evidence="1">R3H-associated N-terminal domain-containing protein</fullName>
    </submittedName>
</protein>
<dbReference type="EMBL" id="MU393615">
    <property type="protein sequence ID" value="KAI4859755.1"/>
    <property type="molecule type" value="Genomic_DNA"/>
</dbReference>
<organism evidence="1 2">
    <name type="scientific">Hypoxylon rubiginosum</name>
    <dbReference type="NCBI Taxonomy" id="110542"/>
    <lineage>
        <taxon>Eukaryota</taxon>
        <taxon>Fungi</taxon>
        <taxon>Dikarya</taxon>
        <taxon>Ascomycota</taxon>
        <taxon>Pezizomycotina</taxon>
        <taxon>Sordariomycetes</taxon>
        <taxon>Xylariomycetidae</taxon>
        <taxon>Xylariales</taxon>
        <taxon>Hypoxylaceae</taxon>
        <taxon>Hypoxylon</taxon>
    </lineage>
</organism>
<name>A0ACB9YL54_9PEZI</name>
<proteinExistence type="predicted"/>
<sequence>MAIYSAVPPPPELAATATNANQQHQQLEHESNYPSNVNANAAPVANANATSVSSNGVDIESWTVSALESLSISPIARGTGAPLSIPLDEHTNKPSVTIQDPRSKSTAVTPPPRLLSRRDSQRRREALLKGKEGSRQRRRWENDHLLHVPNAQPPEPSDWEPRALHPVNHTPYQIATMWDLRMRAEVETKRAVAARRKQMQTRTLGDAHVAGRVPRELFQRAKKTPAVRTWVRSLEEPVRQYLVEQEVAKEPPPALLTDSEGEGEVEDEEIVFVGRNGAMRDGWKKARRETKSKTEEEGMIFGAGLDGGDDAGSAFRRWITHSISDYYGLHSHSILMGNPKRKVVYVQMKTGHAPPVRTDLPRPLWELC</sequence>
<keyword evidence="2" id="KW-1185">Reference proteome</keyword>
<gene>
    <name evidence="1" type="ORF">F4820DRAFT_141590</name>
</gene>
<evidence type="ECO:0000313" key="1">
    <source>
        <dbReference type="EMBL" id="KAI4859755.1"/>
    </source>
</evidence>
<dbReference type="Proteomes" id="UP001497700">
    <property type="component" value="Unassembled WGS sequence"/>
</dbReference>